<gene>
    <name evidence="1" type="ORF">WJX73_003757</name>
</gene>
<evidence type="ECO:0000313" key="1">
    <source>
        <dbReference type="EMBL" id="KAK9800286.1"/>
    </source>
</evidence>
<protein>
    <submittedName>
        <fullName evidence="1">Uncharacterized protein</fullName>
    </submittedName>
</protein>
<dbReference type="AlphaFoldDB" id="A0AAW1NY72"/>
<dbReference type="PANTHER" id="PTHR37766">
    <property type="entry name" value="OS01G0897100 PROTEIN"/>
    <property type="match status" value="1"/>
</dbReference>
<name>A0AAW1NY72_9CHLO</name>
<accession>A0AAW1NY72</accession>
<dbReference type="Proteomes" id="UP001465755">
    <property type="component" value="Unassembled WGS sequence"/>
</dbReference>
<dbReference type="EMBL" id="JALJOQ010000083">
    <property type="protein sequence ID" value="KAK9800286.1"/>
    <property type="molecule type" value="Genomic_DNA"/>
</dbReference>
<dbReference type="PANTHER" id="PTHR37766:SF1">
    <property type="entry name" value="OS01G0897100 PROTEIN"/>
    <property type="match status" value="1"/>
</dbReference>
<reference evidence="1 2" key="1">
    <citation type="journal article" date="2024" name="Nat. Commun.">
        <title>Phylogenomics reveals the evolutionary origins of lichenization in chlorophyte algae.</title>
        <authorList>
            <person name="Puginier C."/>
            <person name="Libourel C."/>
            <person name="Otte J."/>
            <person name="Skaloud P."/>
            <person name="Haon M."/>
            <person name="Grisel S."/>
            <person name="Petersen M."/>
            <person name="Berrin J.G."/>
            <person name="Delaux P.M."/>
            <person name="Dal Grande F."/>
            <person name="Keller J."/>
        </authorList>
    </citation>
    <scope>NUCLEOTIDE SEQUENCE [LARGE SCALE GENOMIC DNA]</scope>
    <source>
        <strain evidence="1 2">SAG 2036</strain>
    </source>
</reference>
<organism evidence="1 2">
    <name type="scientific">Symbiochloris irregularis</name>
    <dbReference type="NCBI Taxonomy" id="706552"/>
    <lineage>
        <taxon>Eukaryota</taxon>
        <taxon>Viridiplantae</taxon>
        <taxon>Chlorophyta</taxon>
        <taxon>core chlorophytes</taxon>
        <taxon>Trebouxiophyceae</taxon>
        <taxon>Trebouxiales</taxon>
        <taxon>Trebouxiaceae</taxon>
        <taxon>Symbiochloris</taxon>
    </lineage>
</organism>
<evidence type="ECO:0000313" key="2">
    <source>
        <dbReference type="Proteomes" id="UP001465755"/>
    </source>
</evidence>
<proteinExistence type="predicted"/>
<comment type="caution">
    <text evidence="1">The sequence shown here is derived from an EMBL/GenBank/DDBJ whole genome shotgun (WGS) entry which is preliminary data.</text>
</comment>
<keyword evidence="2" id="KW-1185">Reference proteome</keyword>
<sequence length="355" mass="38620">MADDSVRHSPSSGHASAREGLLLQVEKTLRTVLLDDAVRPETRSWLLTTLSRVPGAVTRDVAERLVEAAGLTATARSTDSAACAQLLRLLCELKPQKVVDLIAEDREALPAFFAGDEQRIQNWFGNFGTKPDGDHDLGAIGLGQYIMSRRSELWDALVWKGLHGHAPSSVVARPQMLADLEVVPSVQALERRSPGLFNKPELLGNCSLLPSVDYPWFSQELQSIAQGYPKRSRARRLHTLTCATLEGQPLSLVAQRVMPLLADSQLAQCAASLLPASNEAGRSGASGAAVGGVDAHLQEAVFSDAIWRGKAEMDAMLLLHACALCYHKVARLLHRPEHAPARLEIRDIQLQTFKA</sequence>